<gene>
    <name evidence="2" type="ORF">Tci_452705</name>
</gene>
<comment type="caution">
    <text evidence="2">The sequence shown here is derived from an EMBL/GenBank/DDBJ whole genome shotgun (WGS) entry which is preliminary data.</text>
</comment>
<name>A0A699HV72_TANCI</name>
<dbReference type="EMBL" id="BKCJ010211584">
    <property type="protein sequence ID" value="GEY80731.1"/>
    <property type="molecule type" value="Genomic_DNA"/>
</dbReference>
<feature type="region of interest" description="Disordered" evidence="1">
    <location>
        <begin position="1"/>
        <end position="26"/>
    </location>
</feature>
<protein>
    <submittedName>
        <fullName evidence="2">Polyadenylate-binding protein-interacting protein 3-like isoform X1</fullName>
    </submittedName>
</protein>
<organism evidence="2">
    <name type="scientific">Tanacetum cinerariifolium</name>
    <name type="common">Dalmatian daisy</name>
    <name type="synonym">Chrysanthemum cinerariifolium</name>
    <dbReference type="NCBI Taxonomy" id="118510"/>
    <lineage>
        <taxon>Eukaryota</taxon>
        <taxon>Viridiplantae</taxon>
        <taxon>Streptophyta</taxon>
        <taxon>Embryophyta</taxon>
        <taxon>Tracheophyta</taxon>
        <taxon>Spermatophyta</taxon>
        <taxon>Magnoliopsida</taxon>
        <taxon>eudicotyledons</taxon>
        <taxon>Gunneridae</taxon>
        <taxon>Pentapetalae</taxon>
        <taxon>asterids</taxon>
        <taxon>campanulids</taxon>
        <taxon>Asterales</taxon>
        <taxon>Asteraceae</taxon>
        <taxon>Asteroideae</taxon>
        <taxon>Anthemideae</taxon>
        <taxon>Anthemidinae</taxon>
        <taxon>Tanacetum</taxon>
    </lineage>
</organism>
<sequence length="26" mass="2901">MQMGTSFAPHQPVMYGPQATSYQSQQ</sequence>
<evidence type="ECO:0000313" key="2">
    <source>
        <dbReference type="EMBL" id="GEY80731.1"/>
    </source>
</evidence>
<proteinExistence type="predicted"/>
<accession>A0A699HV72</accession>
<feature type="non-terminal residue" evidence="2">
    <location>
        <position position="26"/>
    </location>
</feature>
<evidence type="ECO:0000256" key="1">
    <source>
        <dbReference type="SAM" id="MobiDB-lite"/>
    </source>
</evidence>
<reference evidence="2" key="1">
    <citation type="journal article" date="2019" name="Sci. Rep.">
        <title>Draft genome of Tanacetum cinerariifolium, the natural source of mosquito coil.</title>
        <authorList>
            <person name="Yamashiro T."/>
            <person name="Shiraishi A."/>
            <person name="Satake H."/>
            <person name="Nakayama K."/>
        </authorList>
    </citation>
    <scope>NUCLEOTIDE SEQUENCE</scope>
</reference>
<dbReference type="AlphaFoldDB" id="A0A699HV72"/>